<keyword evidence="6 8" id="KW-0472">Membrane</keyword>
<keyword evidence="5 8" id="KW-1133">Transmembrane helix</keyword>
<dbReference type="PANTHER" id="PTHR36835">
    <property type="entry name" value="CYTOCHROME BO(3) UBIQUINOL OXIDASE SUBUNIT 4"/>
    <property type="match status" value="1"/>
</dbReference>
<evidence type="ECO:0000256" key="8">
    <source>
        <dbReference type="SAM" id="Phobius"/>
    </source>
</evidence>
<feature type="transmembrane region" description="Helical" evidence="8">
    <location>
        <begin position="57"/>
        <end position="78"/>
    </location>
</feature>
<dbReference type="KEGG" id="kyr:CVV65_10435"/>
<evidence type="ECO:0000313" key="10">
    <source>
        <dbReference type="Proteomes" id="UP000231932"/>
    </source>
</evidence>
<keyword evidence="10" id="KW-1185">Reference proteome</keyword>
<evidence type="ECO:0000256" key="1">
    <source>
        <dbReference type="ARBA" id="ARBA00004651"/>
    </source>
</evidence>
<accession>A0A2K8N7H8</accession>
<dbReference type="GO" id="GO:0019646">
    <property type="term" value="P:aerobic electron transport chain"/>
    <property type="evidence" value="ECO:0007669"/>
    <property type="project" value="TreeGrafter"/>
</dbReference>
<keyword evidence="4 8" id="KW-0812">Transmembrane</keyword>
<sequence>MATHETGAASGSGAAPRHAHSGDGHSAGKYVLGYVASLVLTAIAFGLAFTHTLTPSPLVLVLLVLAGFQILVQLFFFMHVTEGNGPAFHSVAILLGFVFTFAVVLMSMWIMTFSSQVA</sequence>
<dbReference type="GO" id="GO:0005886">
    <property type="term" value="C:plasma membrane"/>
    <property type="evidence" value="ECO:0007669"/>
    <property type="project" value="UniProtKB-SubCell"/>
</dbReference>
<proteinExistence type="inferred from homology"/>
<dbReference type="EMBL" id="CP024955">
    <property type="protein sequence ID" value="ATY85288.1"/>
    <property type="molecule type" value="Genomic_DNA"/>
</dbReference>
<dbReference type="GO" id="GO:0009319">
    <property type="term" value="C:cytochrome o ubiquinol oxidase complex"/>
    <property type="evidence" value="ECO:0007669"/>
    <property type="project" value="TreeGrafter"/>
</dbReference>
<dbReference type="PANTHER" id="PTHR36835:SF1">
    <property type="entry name" value="CYTOCHROME BO(3) UBIQUINOL OXIDASE SUBUNIT 4"/>
    <property type="match status" value="1"/>
</dbReference>
<evidence type="ECO:0000256" key="7">
    <source>
        <dbReference type="SAM" id="MobiDB-lite"/>
    </source>
</evidence>
<organism evidence="9 10">
    <name type="scientific">Kyrpidia spormannii</name>
    <dbReference type="NCBI Taxonomy" id="2055160"/>
    <lineage>
        <taxon>Bacteria</taxon>
        <taxon>Bacillati</taxon>
        <taxon>Bacillota</taxon>
        <taxon>Bacilli</taxon>
        <taxon>Bacillales</taxon>
        <taxon>Alicyclobacillaceae</taxon>
        <taxon>Kyrpidia</taxon>
    </lineage>
</organism>
<dbReference type="InterPro" id="IPR050968">
    <property type="entry name" value="Cytochrome_c_oxidase_bac_sub4"/>
</dbReference>
<dbReference type="GO" id="GO:0015078">
    <property type="term" value="F:proton transmembrane transporter activity"/>
    <property type="evidence" value="ECO:0007669"/>
    <property type="project" value="TreeGrafter"/>
</dbReference>
<dbReference type="GO" id="GO:0009486">
    <property type="term" value="F:cytochrome bo3 ubiquinol oxidase activity"/>
    <property type="evidence" value="ECO:0007669"/>
    <property type="project" value="TreeGrafter"/>
</dbReference>
<evidence type="ECO:0000256" key="3">
    <source>
        <dbReference type="ARBA" id="ARBA00022475"/>
    </source>
</evidence>
<evidence type="ECO:0000256" key="6">
    <source>
        <dbReference type="ARBA" id="ARBA00023136"/>
    </source>
</evidence>
<gene>
    <name evidence="9" type="ORF">CVV65_10435</name>
</gene>
<dbReference type="GO" id="GO:0015990">
    <property type="term" value="P:electron transport coupled proton transport"/>
    <property type="evidence" value="ECO:0007669"/>
    <property type="project" value="TreeGrafter"/>
</dbReference>
<dbReference type="Proteomes" id="UP000231932">
    <property type="component" value="Chromosome"/>
</dbReference>
<dbReference type="AlphaFoldDB" id="A0A2K8N7H8"/>
<dbReference type="InterPro" id="IPR005171">
    <property type="entry name" value="Cyt_c_oxidase_su4_prok"/>
</dbReference>
<evidence type="ECO:0000256" key="5">
    <source>
        <dbReference type="ARBA" id="ARBA00022989"/>
    </source>
</evidence>
<comment type="similarity">
    <text evidence="2">Belongs to the cytochrome c oxidase bacterial subunit 4 family.</text>
</comment>
<comment type="subcellular location">
    <subcellularLocation>
        <location evidence="1">Cell membrane</location>
        <topology evidence="1">Multi-pass membrane protein</topology>
    </subcellularLocation>
</comment>
<dbReference type="Pfam" id="PF03626">
    <property type="entry name" value="COX4_pro"/>
    <property type="match status" value="1"/>
</dbReference>
<evidence type="ECO:0000256" key="2">
    <source>
        <dbReference type="ARBA" id="ARBA00008079"/>
    </source>
</evidence>
<evidence type="ECO:0000313" key="9">
    <source>
        <dbReference type="EMBL" id="ATY85288.1"/>
    </source>
</evidence>
<feature type="transmembrane region" description="Helical" evidence="8">
    <location>
        <begin position="90"/>
        <end position="111"/>
    </location>
</feature>
<protein>
    <submittedName>
        <fullName evidence="9">Cytochrome C oxidase subunit IV</fullName>
    </submittedName>
</protein>
<dbReference type="OrthoDB" id="2375888at2"/>
<name>A0A2K8N7H8_9BACL</name>
<evidence type="ECO:0000256" key="4">
    <source>
        <dbReference type="ARBA" id="ARBA00022692"/>
    </source>
</evidence>
<feature type="transmembrane region" description="Helical" evidence="8">
    <location>
        <begin position="31"/>
        <end position="50"/>
    </location>
</feature>
<reference evidence="10" key="1">
    <citation type="submission" date="2017-11" db="EMBL/GenBank/DDBJ databases">
        <title>Complete Genome Sequence of Kyrpidia sp. Strain EA-1, a thermophilic, hydrogen-oxidizing Bacterium, isolated from the Azores.</title>
        <authorList>
            <person name="Reiner J.E."/>
            <person name="Lapp C.J."/>
            <person name="Bunk B."/>
            <person name="Gescher J."/>
        </authorList>
    </citation>
    <scope>NUCLEOTIDE SEQUENCE [LARGE SCALE GENOMIC DNA]</scope>
    <source>
        <strain evidence="10">EA-1</strain>
    </source>
</reference>
<dbReference type="RefSeq" id="WP_100668075.1">
    <property type="nucleotide sequence ID" value="NZ_CP024955.1"/>
</dbReference>
<keyword evidence="3" id="KW-1003">Cell membrane</keyword>
<feature type="region of interest" description="Disordered" evidence="7">
    <location>
        <begin position="1"/>
        <end position="21"/>
    </location>
</feature>